<dbReference type="GO" id="GO:0005886">
    <property type="term" value="C:plasma membrane"/>
    <property type="evidence" value="ECO:0007669"/>
    <property type="project" value="TreeGrafter"/>
</dbReference>
<dbReference type="InterPro" id="IPR003598">
    <property type="entry name" value="Ig_sub2"/>
</dbReference>
<feature type="domain" description="Ig-like" evidence="6">
    <location>
        <begin position="130"/>
        <end position="220"/>
    </location>
</feature>
<dbReference type="InterPro" id="IPR007110">
    <property type="entry name" value="Ig-like_dom"/>
</dbReference>
<evidence type="ECO:0000313" key="7">
    <source>
        <dbReference type="Ensembl" id="ENSMZEP00005023964.1"/>
    </source>
</evidence>
<evidence type="ECO:0000313" key="8">
    <source>
        <dbReference type="Proteomes" id="UP000265160"/>
    </source>
</evidence>
<dbReference type="Pfam" id="PF13927">
    <property type="entry name" value="Ig_3"/>
    <property type="match status" value="3"/>
</dbReference>
<keyword evidence="2" id="KW-0472">Membrane</keyword>
<protein>
    <submittedName>
        <fullName evidence="7">Vascular cell adhesion molecule 1</fullName>
    </submittedName>
</protein>
<evidence type="ECO:0000256" key="1">
    <source>
        <dbReference type="ARBA" id="ARBA00004479"/>
    </source>
</evidence>
<dbReference type="Proteomes" id="UP000265160">
    <property type="component" value="LG17"/>
</dbReference>
<dbReference type="PANTHER" id="PTHR11640">
    <property type="entry name" value="NEPHRIN"/>
    <property type="match status" value="1"/>
</dbReference>
<organism evidence="7 8">
    <name type="scientific">Maylandia zebra</name>
    <name type="common">zebra mbuna</name>
    <dbReference type="NCBI Taxonomy" id="106582"/>
    <lineage>
        <taxon>Eukaryota</taxon>
        <taxon>Metazoa</taxon>
        <taxon>Chordata</taxon>
        <taxon>Craniata</taxon>
        <taxon>Vertebrata</taxon>
        <taxon>Euteleostomi</taxon>
        <taxon>Actinopterygii</taxon>
        <taxon>Neopterygii</taxon>
        <taxon>Teleostei</taxon>
        <taxon>Neoteleostei</taxon>
        <taxon>Acanthomorphata</taxon>
        <taxon>Ovalentaria</taxon>
        <taxon>Cichlomorphae</taxon>
        <taxon>Cichliformes</taxon>
        <taxon>Cichlidae</taxon>
        <taxon>African cichlids</taxon>
        <taxon>Pseudocrenilabrinae</taxon>
        <taxon>Haplochromini</taxon>
        <taxon>Maylandia</taxon>
        <taxon>Maylandia zebra complex</taxon>
    </lineage>
</organism>
<dbReference type="AlphaFoldDB" id="A0A3P9CPK2"/>
<proteinExistence type="predicted"/>
<keyword evidence="4" id="KW-0325">Glycoprotein</keyword>
<sequence>MMKRYCVRSAAMETGNKRNARLQDGESGASSRLSLVVRVLINPTSLSPDAPVVKKLESKEVMAGSPLTLTCLAEGNPEPTITWSFRTADGRTLQRGQGGQLNFTAVKVSEAGRYECDARNTEGTHNVCVPPAHPLQVEASPQVSAARGSALSLSCKASGCLHTPILLTWLRKDQNQTVLQTTWPQDGLSVLHLQDLDLQDRGEYSCQAQCETVNRSRNIQVHVYSFPFDPVLENPGPVLLGEEAVFRCDVINVFWANQLRIQWLLGNKTVAEKSFSFSSVLQNVSFSLHHRVDEDHQVLTCSADLLQEGGDLWRSKRTSIHLQVHCKNTSLLIRPDEELVEGRHVTFSCLSDGAPAPALVLSRNGMELQRIKPATSSPLTFTFSPILLEHSDLYRCEASNKYGSEVIYVRGPSKPNWNTTVHILPSTVVQEGQNVTVCCQTISFPPSAVILKKMTNGTELYSTNGTFLLVNLTAKDSGLYQCQTVTLIHLVVVNTEPYRPHLSLPRELWGYTTHCTLILLTFSASQPVPSTQFVFYFQAIYRGMNATSPKALLEWYKGENTSAMQMQGTLKDYVICYFHSRGRAK</sequence>
<dbReference type="SUPFAM" id="SSF48726">
    <property type="entry name" value="Immunoglobulin"/>
    <property type="match status" value="5"/>
</dbReference>
<feature type="domain" description="Ig-like" evidence="6">
    <location>
        <begin position="48"/>
        <end position="128"/>
    </location>
</feature>
<name>A0A3P9CPK2_9CICH</name>
<reference evidence="7" key="2">
    <citation type="submission" date="2025-08" db="UniProtKB">
        <authorList>
            <consortium name="Ensembl"/>
        </authorList>
    </citation>
    <scope>IDENTIFICATION</scope>
</reference>
<evidence type="ECO:0000259" key="6">
    <source>
        <dbReference type="PROSITE" id="PS50835"/>
    </source>
</evidence>
<accession>A0A3P9CPK2</accession>
<reference evidence="7 8" key="1">
    <citation type="journal article" date="2014" name="Nature">
        <title>The genomic substrate for adaptive radiation in African cichlid fish.</title>
        <authorList>
            <person name="Brawand D."/>
            <person name="Wagner C.E."/>
            <person name="Li Y.I."/>
            <person name="Malinsky M."/>
            <person name="Keller I."/>
            <person name="Fan S."/>
            <person name="Simakov O."/>
            <person name="Ng A.Y."/>
            <person name="Lim Z.W."/>
            <person name="Bezault E."/>
            <person name="Turner-Maier J."/>
            <person name="Johnson J."/>
            <person name="Alcazar R."/>
            <person name="Noh H.J."/>
            <person name="Russell P."/>
            <person name="Aken B."/>
            <person name="Alfoldi J."/>
            <person name="Amemiya C."/>
            <person name="Azzouzi N."/>
            <person name="Baroiller J.F."/>
            <person name="Barloy-Hubler F."/>
            <person name="Berlin A."/>
            <person name="Bloomquist R."/>
            <person name="Carleton K.L."/>
            <person name="Conte M.A."/>
            <person name="D'Cotta H."/>
            <person name="Eshel O."/>
            <person name="Gaffney L."/>
            <person name="Galibert F."/>
            <person name="Gante H.F."/>
            <person name="Gnerre S."/>
            <person name="Greuter L."/>
            <person name="Guyon R."/>
            <person name="Haddad N.S."/>
            <person name="Haerty W."/>
            <person name="Harris R.M."/>
            <person name="Hofmann H.A."/>
            <person name="Hourlier T."/>
            <person name="Hulata G."/>
            <person name="Jaffe D.B."/>
            <person name="Lara M."/>
            <person name="Lee A.P."/>
            <person name="MacCallum I."/>
            <person name="Mwaiko S."/>
            <person name="Nikaido M."/>
            <person name="Nishihara H."/>
            <person name="Ozouf-Costaz C."/>
            <person name="Penman D.J."/>
            <person name="Przybylski D."/>
            <person name="Rakotomanga M."/>
            <person name="Renn S.C.P."/>
            <person name="Ribeiro F.J."/>
            <person name="Ron M."/>
            <person name="Salzburger W."/>
            <person name="Sanchez-Pulido L."/>
            <person name="Santos M.E."/>
            <person name="Searle S."/>
            <person name="Sharpe T."/>
            <person name="Swofford R."/>
            <person name="Tan F.J."/>
            <person name="Williams L."/>
            <person name="Young S."/>
            <person name="Yin S."/>
            <person name="Okada N."/>
            <person name="Kocher T.D."/>
            <person name="Miska E.A."/>
            <person name="Lander E.S."/>
            <person name="Venkatesh B."/>
            <person name="Fernald R.D."/>
            <person name="Meyer A."/>
            <person name="Ponting C.P."/>
            <person name="Streelman J.T."/>
            <person name="Lindblad-Toh K."/>
            <person name="Seehausen O."/>
            <person name="Di Palma F."/>
        </authorList>
    </citation>
    <scope>NUCLEOTIDE SEQUENCE</scope>
</reference>
<dbReference type="GO" id="GO:0005911">
    <property type="term" value="C:cell-cell junction"/>
    <property type="evidence" value="ECO:0007669"/>
    <property type="project" value="TreeGrafter"/>
</dbReference>
<evidence type="ECO:0000256" key="2">
    <source>
        <dbReference type="ARBA" id="ARBA00023136"/>
    </source>
</evidence>
<dbReference type="InterPro" id="IPR036179">
    <property type="entry name" value="Ig-like_dom_sf"/>
</dbReference>
<keyword evidence="8" id="KW-1185">Reference proteome</keyword>
<comment type="subcellular location">
    <subcellularLocation>
        <location evidence="1">Membrane</location>
        <topology evidence="1">Single-pass type I membrane protein</topology>
    </subcellularLocation>
</comment>
<keyword evidence="3" id="KW-1015">Disulfide bond</keyword>
<dbReference type="InterPro" id="IPR051275">
    <property type="entry name" value="Cell_adhesion_signaling"/>
</dbReference>
<evidence type="ECO:0000256" key="3">
    <source>
        <dbReference type="ARBA" id="ARBA00023157"/>
    </source>
</evidence>
<dbReference type="SMART" id="SM00408">
    <property type="entry name" value="IGc2"/>
    <property type="match status" value="4"/>
</dbReference>
<keyword evidence="5" id="KW-0393">Immunoglobulin domain</keyword>
<dbReference type="GO" id="GO:0050839">
    <property type="term" value="F:cell adhesion molecule binding"/>
    <property type="evidence" value="ECO:0007669"/>
    <property type="project" value="TreeGrafter"/>
</dbReference>
<feature type="domain" description="Ig-like" evidence="6">
    <location>
        <begin position="415"/>
        <end position="483"/>
    </location>
</feature>
<dbReference type="GeneTree" id="ENSGT00940000169015"/>
<reference evidence="7" key="3">
    <citation type="submission" date="2025-09" db="UniProtKB">
        <authorList>
            <consortium name="Ensembl"/>
        </authorList>
    </citation>
    <scope>IDENTIFICATION</scope>
</reference>
<evidence type="ECO:0000256" key="4">
    <source>
        <dbReference type="ARBA" id="ARBA00023180"/>
    </source>
</evidence>
<dbReference type="Gene3D" id="2.60.40.10">
    <property type="entry name" value="Immunoglobulins"/>
    <property type="match status" value="5"/>
</dbReference>
<dbReference type="GO" id="GO:0098609">
    <property type="term" value="P:cell-cell adhesion"/>
    <property type="evidence" value="ECO:0007669"/>
    <property type="project" value="TreeGrafter"/>
</dbReference>
<dbReference type="InterPro" id="IPR013783">
    <property type="entry name" value="Ig-like_fold"/>
</dbReference>
<evidence type="ECO:0000256" key="5">
    <source>
        <dbReference type="ARBA" id="ARBA00023319"/>
    </source>
</evidence>
<dbReference type="Ensembl" id="ENSMZET00005024750.1">
    <property type="protein sequence ID" value="ENSMZEP00005023964.1"/>
    <property type="gene ID" value="ENSMZEG00005017931.1"/>
</dbReference>
<feature type="domain" description="Ig-like" evidence="6">
    <location>
        <begin position="327"/>
        <end position="407"/>
    </location>
</feature>
<dbReference type="SMART" id="SM00409">
    <property type="entry name" value="IG"/>
    <property type="match status" value="5"/>
</dbReference>
<dbReference type="PANTHER" id="PTHR11640:SF158">
    <property type="entry name" value="V-SET AND IMMUNOGLOBULIN DOMAIN-CONTAINING PROTEIN 10-LIKE 2"/>
    <property type="match status" value="1"/>
</dbReference>
<dbReference type="PROSITE" id="PS50835">
    <property type="entry name" value="IG_LIKE"/>
    <property type="match status" value="4"/>
</dbReference>
<dbReference type="CDD" id="cd00096">
    <property type="entry name" value="Ig"/>
    <property type="match status" value="1"/>
</dbReference>
<dbReference type="InterPro" id="IPR003599">
    <property type="entry name" value="Ig_sub"/>
</dbReference>